<evidence type="ECO:0000256" key="1">
    <source>
        <dbReference type="SAM" id="MobiDB-lite"/>
    </source>
</evidence>
<organism evidence="2 3">
    <name type="scientific">Clohesyomyces aquaticus</name>
    <dbReference type="NCBI Taxonomy" id="1231657"/>
    <lineage>
        <taxon>Eukaryota</taxon>
        <taxon>Fungi</taxon>
        <taxon>Dikarya</taxon>
        <taxon>Ascomycota</taxon>
        <taxon>Pezizomycotina</taxon>
        <taxon>Dothideomycetes</taxon>
        <taxon>Pleosporomycetidae</taxon>
        <taxon>Pleosporales</taxon>
        <taxon>Lindgomycetaceae</taxon>
        <taxon>Clohesyomyces</taxon>
    </lineage>
</organism>
<dbReference type="EMBL" id="MCFA01000163">
    <property type="protein sequence ID" value="ORY01983.1"/>
    <property type="molecule type" value="Genomic_DNA"/>
</dbReference>
<name>A0A1Y1YVB5_9PLEO</name>
<evidence type="ECO:0000313" key="3">
    <source>
        <dbReference type="Proteomes" id="UP000193144"/>
    </source>
</evidence>
<evidence type="ECO:0000313" key="2">
    <source>
        <dbReference type="EMBL" id="ORY01983.1"/>
    </source>
</evidence>
<dbReference type="PANTHER" id="PTHR42085">
    <property type="entry name" value="F-BOX DOMAIN-CONTAINING PROTEIN"/>
    <property type="match status" value="1"/>
</dbReference>
<reference evidence="2 3" key="1">
    <citation type="submission" date="2016-07" db="EMBL/GenBank/DDBJ databases">
        <title>Pervasive Adenine N6-methylation of Active Genes in Fungi.</title>
        <authorList>
            <consortium name="DOE Joint Genome Institute"/>
            <person name="Mondo S.J."/>
            <person name="Dannebaum R.O."/>
            <person name="Kuo R.C."/>
            <person name="Labutti K."/>
            <person name="Haridas S."/>
            <person name="Kuo A."/>
            <person name="Salamov A."/>
            <person name="Ahrendt S.R."/>
            <person name="Lipzen A."/>
            <person name="Sullivan W."/>
            <person name="Andreopoulos W.B."/>
            <person name="Clum A."/>
            <person name="Lindquist E."/>
            <person name="Daum C."/>
            <person name="Ramamoorthy G.K."/>
            <person name="Gryganskyi A."/>
            <person name="Culley D."/>
            <person name="Magnuson J.K."/>
            <person name="James T.Y."/>
            <person name="O'Malley M.A."/>
            <person name="Stajich J.E."/>
            <person name="Spatafora J.W."/>
            <person name="Visel A."/>
            <person name="Grigoriev I.V."/>
        </authorList>
    </citation>
    <scope>NUCLEOTIDE SEQUENCE [LARGE SCALE GENOMIC DNA]</scope>
    <source>
        <strain evidence="2 3">CBS 115471</strain>
    </source>
</reference>
<sequence length="383" mass="42735">MAVFQEGTAAKAPVKAGKPRKSKSQLQKEAEAAASNDMDDLQLDEPQPPGGPERSEADVDRTDDPAEKWPAGKKVPKALAMNNKAIRAREKALMEKFELVQSKITNPLDKDNGVVVECCYNSNNMNAQMDKNFDYTHLIKLQSTNPFVLVRQAMLKEGPYAGHVAIIVKQSVPFPFLRLPKKIRARVFRHIVLHPEGAITMALKQGGTKTAYAPSYQSKNRLAILQVSHQVHDEALPLLYGQLFHFPGTQVISSFLLQLGSNRKHLKNIRSDTYNSQSARTVFHLLTEAASFERLSFAHVSSNEQPKTAIRNIYNDAHGWLLGLDPKNPSKGLNVLSFDHSAFHWREKDEEGNVIVKQWGPAEQVEFLKGLKTRLDTAGRKGA</sequence>
<keyword evidence="3" id="KW-1185">Reference proteome</keyword>
<gene>
    <name evidence="2" type="ORF">BCR34DRAFT_89586</name>
</gene>
<feature type="compositionally biased region" description="Basic and acidic residues" evidence="1">
    <location>
        <begin position="53"/>
        <end position="67"/>
    </location>
</feature>
<dbReference type="Proteomes" id="UP000193144">
    <property type="component" value="Unassembled WGS sequence"/>
</dbReference>
<dbReference type="InterPro" id="IPR038883">
    <property type="entry name" value="AN11006-like"/>
</dbReference>
<dbReference type="AlphaFoldDB" id="A0A1Y1YVB5"/>
<accession>A0A1Y1YVB5</accession>
<protein>
    <submittedName>
        <fullName evidence="2">Uncharacterized protein</fullName>
    </submittedName>
</protein>
<dbReference type="OrthoDB" id="62952at2759"/>
<dbReference type="PANTHER" id="PTHR42085:SF8">
    <property type="entry name" value="F-BOX DOMAIN-CONTAINING PROTEIN"/>
    <property type="match status" value="1"/>
</dbReference>
<comment type="caution">
    <text evidence="2">The sequence shown here is derived from an EMBL/GenBank/DDBJ whole genome shotgun (WGS) entry which is preliminary data.</text>
</comment>
<feature type="region of interest" description="Disordered" evidence="1">
    <location>
        <begin position="1"/>
        <end position="75"/>
    </location>
</feature>
<proteinExistence type="predicted"/>